<keyword evidence="1" id="KW-0732">Signal</keyword>
<evidence type="ECO:0000313" key="2">
    <source>
        <dbReference type="EMBL" id="NJW53260.1"/>
    </source>
</evidence>
<evidence type="ECO:0000256" key="1">
    <source>
        <dbReference type="SAM" id="SignalP"/>
    </source>
</evidence>
<keyword evidence="3" id="KW-1185">Reference proteome</keyword>
<dbReference type="Proteomes" id="UP000703674">
    <property type="component" value="Unassembled WGS sequence"/>
</dbReference>
<evidence type="ECO:0008006" key="4">
    <source>
        <dbReference type="Google" id="ProtNLM"/>
    </source>
</evidence>
<sequence length="239" mass="27700">MTKQLLFIFAFLFVAAPGVAQIGTSGGAGSMNRDDNEEIMNQYLKGMVKNETPTDVKGSPYLESEFEMAKLVFPENQPLTAAVRYDVVKEEMQIQLEEDTYRILHPGVVVEIEGTPFKMMTYRGENKKFDLLGYFEILTPEPDSKKLVLLKKYKKEVRRGKAAAAMQKATAPRYIDKDYFYIRFNDSKPVMVEKKTKKFVKLFPQEHQDEVQEFMKENNLKPKKQQDLQSLVNYYNSNF</sequence>
<organism evidence="2 3">
    <name type="scientific">Salinimicrobium oceani</name>
    <dbReference type="NCBI Taxonomy" id="2722702"/>
    <lineage>
        <taxon>Bacteria</taxon>
        <taxon>Pseudomonadati</taxon>
        <taxon>Bacteroidota</taxon>
        <taxon>Flavobacteriia</taxon>
        <taxon>Flavobacteriales</taxon>
        <taxon>Flavobacteriaceae</taxon>
        <taxon>Salinimicrobium</taxon>
    </lineage>
</organism>
<proteinExistence type="predicted"/>
<accession>A0ABX1CYC2</accession>
<comment type="caution">
    <text evidence="2">The sequence shown here is derived from an EMBL/GenBank/DDBJ whole genome shotgun (WGS) entry which is preliminary data.</text>
</comment>
<reference evidence="2 3" key="1">
    <citation type="submission" date="2020-03" db="EMBL/GenBank/DDBJ databases">
        <title>Salinimicrobium sp. nov, isolated from SCS.</title>
        <authorList>
            <person name="Cao W.R."/>
        </authorList>
    </citation>
    <scope>NUCLEOTIDE SEQUENCE [LARGE SCALE GENOMIC DNA]</scope>
    <source>
        <strain evidence="3">J15B91</strain>
    </source>
</reference>
<evidence type="ECO:0000313" key="3">
    <source>
        <dbReference type="Proteomes" id="UP000703674"/>
    </source>
</evidence>
<protein>
    <recommendedName>
        <fullName evidence="4">Secreted protein</fullName>
    </recommendedName>
</protein>
<dbReference type="RefSeq" id="WP_168138368.1">
    <property type="nucleotide sequence ID" value="NZ_JAAVJR010000005.1"/>
</dbReference>
<feature type="signal peptide" evidence="1">
    <location>
        <begin position="1"/>
        <end position="20"/>
    </location>
</feature>
<name>A0ABX1CYC2_9FLAO</name>
<feature type="chain" id="PRO_5046954301" description="Secreted protein" evidence="1">
    <location>
        <begin position="21"/>
        <end position="239"/>
    </location>
</feature>
<dbReference type="EMBL" id="JAAVJR010000005">
    <property type="protein sequence ID" value="NJW53260.1"/>
    <property type="molecule type" value="Genomic_DNA"/>
</dbReference>
<gene>
    <name evidence="2" type="ORF">HC175_10035</name>
</gene>